<dbReference type="GO" id="GO:0019288">
    <property type="term" value="P:isopentenyl diphosphate biosynthetic process, methylerythritol 4-phosphate pathway"/>
    <property type="evidence" value="ECO:0007669"/>
    <property type="project" value="TreeGrafter"/>
</dbReference>
<dbReference type="CDD" id="cd02007">
    <property type="entry name" value="TPP_DXS"/>
    <property type="match status" value="1"/>
</dbReference>
<dbReference type="GO" id="GO:0008661">
    <property type="term" value="F:1-deoxy-D-xylulose-5-phosphate synthase activity"/>
    <property type="evidence" value="ECO:0007669"/>
    <property type="project" value="UniProtKB-UniRule"/>
</dbReference>
<feature type="binding site" evidence="11">
    <location>
        <position position="180"/>
    </location>
    <ligand>
        <name>Mg(2+)</name>
        <dbReference type="ChEBI" id="CHEBI:18420"/>
    </ligand>
</feature>
<evidence type="ECO:0000256" key="3">
    <source>
        <dbReference type="ARBA" id="ARBA00011738"/>
    </source>
</evidence>
<dbReference type="UniPathway" id="UPA00064">
    <property type="reaction ID" value="UER00091"/>
</dbReference>
<evidence type="ECO:0000256" key="11">
    <source>
        <dbReference type="HAMAP-Rule" id="MF_00315"/>
    </source>
</evidence>
<keyword evidence="6 11" id="KW-0460">Magnesium</keyword>
<keyword evidence="7 11" id="KW-0784">Thiamine biosynthesis</keyword>
<dbReference type="FunFam" id="3.40.50.920:FF:000002">
    <property type="entry name" value="1-deoxy-D-xylulose-5-phosphate synthase"/>
    <property type="match status" value="1"/>
</dbReference>
<dbReference type="PATRIC" id="fig|1544798.3.peg.563"/>
<dbReference type="InterPro" id="IPR005475">
    <property type="entry name" value="Transketolase-like_Pyr-bd"/>
</dbReference>
<dbReference type="InterPro" id="IPR005477">
    <property type="entry name" value="Dxylulose-5-P_synthase"/>
</dbReference>
<dbReference type="GO" id="GO:0030976">
    <property type="term" value="F:thiamine pyrophosphate binding"/>
    <property type="evidence" value="ECO:0007669"/>
    <property type="project" value="UniProtKB-UniRule"/>
</dbReference>
<dbReference type="PANTHER" id="PTHR43322:SF5">
    <property type="entry name" value="1-DEOXY-D-XYLULOSE-5-PHOSPHATE SYNTHASE, CHLOROPLASTIC"/>
    <property type="match status" value="1"/>
</dbReference>
<dbReference type="GO" id="GO:0016114">
    <property type="term" value="P:terpenoid biosynthetic process"/>
    <property type="evidence" value="ECO:0007669"/>
    <property type="project" value="UniProtKB-UniRule"/>
</dbReference>
<dbReference type="HAMAP" id="MF_00315">
    <property type="entry name" value="DXP_synth"/>
    <property type="match status" value="1"/>
</dbReference>
<dbReference type="Gene3D" id="3.40.50.920">
    <property type="match status" value="1"/>
</dbReference>
<feature type="binding site" evidence="11">
    <location>
        <begin position="152"/>
        <end position="153"/>
    </location>
    <ligand>
        <name>thiamine diphosphate</name>
        <dbReference type="ChEBI" id="CHEBI:58937"/>
    </ligand>
</feature>
<dbReference type="EMBL" id="JRHC01000001">
    <property type="protein sequence ID" value="KJF44427.1"/>
    <property type="molecule type" value="Genomic_DNA"/>
</dbReference>
<dbReference type="FunFam" id="3.40.50.970:FF:000005">
    <property type="entry name" value="1-deoxy-D-xylulose-5-phosphate synthase"/>
    <property type="match status" value="1"/>
</dbReference>
<comment type="pathway">
    <text evidence="1 11">Metabolic intermediate biosynthesis; 1-deoxy-D-xylulose 5-phosphate biosynthesis; 1-deoxy-D-xylulose 5-phosphate from D-glyceraldehyde 3-phosphate and pyruvate: step 1/1.</text>
</comment>
<dbReference type="STRING" id="1544798.LH29_02720"/>
<evidence type="ECO:0000256" key="9">
    <source>
        <dbReference type="ARBA" id="ARBA00023229"/>
    </source>
</evidence>
<evidence type="ECO:0000313" key="14">
    <source>
        <dbReference type="Proteomes" id="UP000032544"/>
    </source>
</evidence>
<reference evidence="13 14" key="1">
    <citation type="submission" date="2014-09" db="EMBL/GenBank/DDBJ databases">
        <title>Draft Genome Sequence of Draconibacterium sp. JN14CK-3.</title>
        <authorList>
            <person name="Dong C."/>
            <person name="Lai Q."/>
            <person name="Shao Z."/>
        </authorList>
    </citation>
    <scope>NUCLEOTIDE SEQUENCE [LARGE SCALE GENOMIC DNA]</scope>
    <source>
        <strain evidence="13 14">JN14CK-3</strain>
    </source>
</reference>
<dbReference type="PROSITE" id="PS00802">
    <property type="entry name" value="TRANSKETOLASE_2"/>
    <property type="match status" value="1"/>
</dbReference>
<keyword evidence="9 11" id="KW-0414">Isoprene biosynthesis</keyword>
<protein>
    <recommendedName>
        <fullName evidence="11">1-deoxy-D-xylulose-5-phosphate synthase</fullName>
        <ecNumber evidence="11">2.2.1.7</ecNumber>
    </recommendedName>
    <alternativeName>
        <fullName evidence="11">1-deoxyxylulose-5-phosphate synthase</fullName>
        <shortName evidence="11">DXP synthase</shortName>
        <shortName evidence="11">DXPS</shortName>
    </alternativeName>
</protein>
<feature type="binding site" evidence="11">
    <location>
        <position position="180"/>
    </location>
    <ligand>
        <name>thiamine diphosphate</name>
        <dbReference type="ChEBI" id="CHEBI:58937"/>
    </ligand>
</feature>
<comment type="function">
    <text evidence="10 11">Catalyzes the acyloin condensation reaction between C atoms 2 and 3 of pyruvate and glyceraldehyde 3-phosphate to yield 1-deoxy-D-xylulose-5-phosphate (DXP).</text>
</comment>
<evidence type="ECO:0000256" key="10">
    <source>
        <dbReference type="ARBA" id="ARBA00055605"/>
    </source>
</evidence>
<evidence type="ECO:0000256" key="2">
    <source>
        <dbReference type="ARBA" id="ARBA00011081"/>
    </source>
</evidence>
<feature type="domain" description="Transketolase-like pyrimidine-binding" evidence="12">
    <location>
        <begin position="326"/>
        <end position="492"/>
    </location>
</feature>
<gene>
    <name evidence="11" type="primary">dxs</name>
    <name evidence="13" type="ORF">LH29_02720</name>
</gene>
<dbReference type="InterPro" id="IPR029061">
    <property type="entry name" value="THDP-binding"/>
</dbReference>
<comment type="cofactor">
    <cofactor evidence="11">
        <name>Mg(2+)</name>
        <dbReference type="ChEBI" id="CHEBI:18420"/>
    </cofactor>
    <text evidence="11">Binds 1 Mg(2+) ion per subunit.</text>
</comment>
<evidence type="ECO:0000256" key="4">
    <source>
        <dbReference type="ARBA" id="ARBA00022679"/>
    </source>
</evidence>
<dbReference type="InterPro" id="IPR009014">
    <property type="entry name" value="Transketo_C/PFOR_II"/>
</dbReference>
<evidence type="ECO:0000256" key="5">
    <source>
        <dbReference type="ARBA" id="ARBA00022723"/>
    </source>
</evidence>
<evidence type="ECO:0000256" key="7">
    <source>
        <dbReference type="ARBA" id="ARBA00022977"/>
    </source>
</evidence>
<evidence type="ECO:0000256" key="6">
    <source>
        <dbReference type="ARBA" id="ARBA00022842"/>
    </source>
</evidence>
<feature type="binding site" evidence="11">
    <location>
        <position position="78"/>
    </location>
    <ligand>
        <name>thiamine diphosphate</name>
        <dbReference type="ChEBI" id="CHEBI:58937"/>
    </ligand>
</feature>
<name>A0A0D8JBY2_9BACT</name>
<dbReference type="Proteomes" id="UP000032544">
    <property type="component" value="Unassembled WGS sequence"/>
</dbReference>
<dbReference type="OrthoDB" id="9803371at2"/>
<feature type="binding site" evidence="11">
    <location>
        <begin position="119"/>
        <end position="121"/>
    </location>
    <ligand>
        <name>thiamine diphosphate</name>
        <dbReference type="ChEBI" id="CHEBI:58937"/>
    </ligand>
</feature>
<dbReference type="GO" id="GO:0000287">
    <property type="term" value="F:magnesium ion binding"/>
    <property type="evidence" value="ECO:0007669"/>
    <property type="project" value="UniProtKB-UniRule"/>
</dbReference>
<comment type="catalytic activity">
    <reaction evidence="11">
        <text>D-glyceraldehyde 3-phosphate + pyruvate + H(+) = 1-deoxy-D-xylulose 5-phosphate + CO2</text>
        <dbReference type="Rhea" id="RHEA:12605"/>
        <dbReference type="ChEBI" id="CHEBI:15361"/>
        <dbReference type="ChEBI" id="CHEBI:15378"/>
        <dbReference type="ChEBI" id="CHEBI:16526"/>
        <dbReference type="ChEBI" id="CHEBI:57792"/>
        <dbReference type="ChEBI" id="CHEBI:59776"/>
        <dbReference type="EC" id="2.2.1.7"/>
    </reaction>
</comment>
<keyword evidence="5 11" id="KW-0479">Metal-binding</keyword>
<comment type="caution">
    <text evidence="13">The sequence shown here is derived from an EMBL/GenBank/DDBJ whole genome shotgun (WGS) entry which is preliminary data.</text>
</comment>
<proteinExistence type="inferred from homology"/>
<evidence type="ECO:0000259" key="12">
    <source>
        <dbReference type="SMART" id="SM00861"/>
    </source>
</evidence>
<dbReference type="NCBIfam" id="TIGR00204">
    <property type="entry name" value="dxs"/>
    <property type="match status" value="1"/>
</dbReference>
<feature type="binding site" evidence="11">
    <location>
        <position position="292"/>
    </location>
    <ligand>
        <name>thiamine diphosphate</name>
        <dbReference type="ChEBI" id="CHEBI:58937"/>
    </ligand>
</feature>
<dbReference type="SMART" id="SM00861">
    <property type="entry name" value="Transket_pyr"/>
    <property type="match status" value="1"/>
</dbReference>
<keyword evidence="14" id="KW-1185">Reference proteome</keyword>
<dbReference type="PANTHER" id="PTHR43322">
    <property type="entry name" value="1-D-DEOXYXYLULOSE 5-PHOSPHATE SYNTHASE-RELATED"/>
    <property type="match status" value="1"/>
</dbReference>
<dbReference type="AlphaFoldDB" id="A0A0D8JBY2"/>
<dbReference type="RefSeq" id="WP_045025981.1">
    <property type="nucleotide sequence ID" value="NZ_JRHC01000001.1"/>
</dbReference>
<dbReference type="NCBIfam" id="NF003933">
    <property type="entry name" value="PRK05444.2-2"/>
    <property type="match status" value="1"/>
</dbReference>
<keyword evidence="8 11" id="KW-0786">Thiamine pyrophosphate</keyword>
<evidence type="ECO:0000313" key="13">
    <source>
        <dbReference type="EMBL" id="KJF44427.1"/>
    </source>
</evidence>
<dbReference type="Pfam" id="PF02779">
    <property type="entry name" value="Transket_pyr"/>
    <property type="match status" value="1"/>
</dbReference>
<comment type="subunit">
    <text evidence="3 11">Homodimer.</text>
</comment>
<dbReference type="GO" id="GO:0009228">
    <property type="term" value="P:thiamine biosynthetic process"/>
    <property type="evidence" value="ECO:0007669"/>
    <property type="project" value="UniProtKB-UniRule"/>
</dbReference>
<dbReference type="Gene3D" id="3.40.50.970">
    <property type="match status" value="2"/>
</dbReference>
<dbReference type="Pfam" id="PF02780">
    <property type="entry name" value="Transketolase_C"/>
    <property type="match status" value="1"/>
</dbReference>
<organism evidence="13 14">
    <name type="scientific">Draconibacterium sediminis</name>
    <dbReference type="NCBI Taxonomy" id="1544798"/>
    <lineage>
        <taxon>Bacteria</taxon>
        <taxon>Pseudomonadati</taxon>
        <taxon>Bacteroidota</taxon>
        <taxon>Bacteroidia</taxon>
        <taxon>Marinilabiliales</taxon>
        <taxon>Prolixibacteraceae</taxon>
        <taxon>Draconibacterium</taxon>
    </lineage>
</organism>
<comment type="similarity">
    <text evidence="2 11">Belongs to the transketolase family. DXPS subfamily.</text>
</comment>
<dbReference type="SUPFAM" id="SSF52518">
    <property type="entry name" value="Thiamin diphosphate-binding fold (THDP-binding)"/>
    <property type="match status" value="2"/>
</dbReference>
<dbReference type="InterPro" id="IPR020826">
    <property type="entry name" value="Transketolase_BS"/>
</dbReference>
<feature type="binding site" evidence="11">
    <location>
        <position position="377"/>
    </location>
    <ligand>
        <name>thiamine diphosphate</name>
        <dbReference type="ChEBI" id="CHEBI:58937"/>
    </ligand>
</feature>
<dbReference type="GO" id="GO:0005829">
    <property type="term" value="C:cytosol"/>
    <property type="evidence" value="ECO:0007669"/>
    <property type="project" value="TreeGrafter"/>
</dbReference>
<feature type="binding site" evidence="11">
    <location>
        <position position="151"/>
    </location>
    <ligand>
        <name>Mg(2+)</name>
        <dbReference type="ChEBI" id="CHEBI:18420"/>
    </ligand>
</feature>
<accession>A0A0D8JBY2</accession>
<dbReference type="CDD" id="cd07033">
    <property type="entry name" value="TPP_PYR_DXS_TK_like"/>
    <property type="match status" value="1"/>
</dbReference>
<comment type="cofactor">
    <cofactor evidence="11">
        <name>thiamine diphosphate</name>
        <dbReference type="ChEBI" id="CHEBI:58937"/>
    </cofactor>
    <text evidence="11">Binds 1 thiamine pyrophosphate per subunit.</text>
</comment>
<dbReference type="InterPro" id="IPR033248">
    <property type="entry name" value="Transketolase_C"/>
</dbReference>
<sequence length="639" mass="70833">MEDAKGKLLESINNPDDLKKIPVDQLEDVCQELRDYIIDVVSTNPGHFGASLGVIELTVALHYVYNTPYDQLVWDVGHQAYGHKILTGRRDQFDTNRKYKGLSGFPKRSESEYDAFGVGHSSTSISAALGMAIASRIKGEKERKVVAVIGDGAMTGGMAFEALNNAGGENADILVILNDNNMAIDPSVGGLNKYLLNISKSDTYNRMKHDVWEGLGKLDGFGKKARKFIQKNQHALKNMILKENNLFEAFNFRYFGPIDGHDVRYLTNALNDLKDIPGPKLLHVITQKGKGFKQAEIHQTKWHAPGIFDKETGEIYKCDCKIDQAPKFQNVFGDTLVELAEKNEKIVGITPAMPTGCSMNKMIEQMPGRAFDVGIAEQHAVTFSAGLAAQGMVPFCNIYSTFMQRAYDQVIHDVAIQKLPVIFCLDRGGLVGEDGPTHHGVFDIAYMRSVPNMIVSAPMDEIELRNLMYTAQLDEINQPFSIRYPRGCGITTDWQKEFEKIEIGKGRKLNDGSDIALLSIGKTGIFAQRAVKLLASNDISAAHYDMRFVKPLDTEMLTEIMENFDQIVTIEDGSIQGGFGSAILEFMAENGFTNKIKILGIPDQFIEHGTPEELYRECGIDTQGIVITAKQLVGKTKIV</sequence>
<keyword evidence="4 11" id="KW-0808">Transferase</keyword>
<dbReference type="Pfam" id="PF13292">
    <property type="entry name" value="DXP_synthase_N"/>
    <property type="match status" value="1"/>
</dbReference>
<evidence type="ECO:0000256" key="8">
    <source>
        <dbReference type="ARBA" id="ARBA00023052"/>
    </source>
</evidence>
<dbReference type="EC" id="2.2.1.7" evidence="11"/>
<dbReference type="SUPFAM" id="SSF52922">
    <property type="entry name" value="TK C-terminal domain-like"/>
    <property type="match status" value="1"/>
</dbReference>
<evidence type="ECO:0000256" key="1">
    <source>
        <dbReference type="ARBA" id="ARBA00004980"/>
    </source>
</evidence>